<name>A0A7C9AF35_OPUST</name>
<evidence type="ECO:0000313" key="2">
    <source>
        <dbReference type="EMBL" id="MBA4665237.1"/>
    </source>
</evidence>
<reference evidence="2" key="2">
    <citation type="submission" date="2020-07" db="EMBL/GenBank/DDBJ databases">
        <authorList>
            <person name="Vera ALvarez R."/>
            <person name="Arias-Moreno D.M."/>
            <person name="Jimenez-Jacinto V."/>
            <person name="Jimenez-Bremont J.F."/>
            <person name="Swaminathan K."/>
            <person name="Moose S.P."/>
            <person name="Guerrero-Gonzalez M.L."/>
            <person name="Marino-Ramirez L."/>
            <person name="Landsman D."/>
            <person name="Rodriguez-Kessler M."/>
            <person name="Delgado-Sanchez P."/>
        </authorList>
    </citation>
    <scope>NUCLEOTIDE SEQUENCE</scope>
    <source>
        <tissue evidence="2">Cladode</tissue>
    </source>
</reference>
<feature type="transmembrane region" description="Helical" evidence="1">
    <location>
        <begin position="72"/>
        <end position="92"/>
    </location>
</feature>
<dbReference type="EMBL" id="GISG01226673">
    <property type="protein sequence ID" value="MBA4665237.1"/>
    <property type="molecule type" value="Transcribed_RNA"/>
</dbReference>
<keyword evidence="1" id="KW-1133">Transmembrane helix</keyword>
<organism evidence="2">
    <name type="scientific">Opuntia streptacantha</name>
    <name type="common">Prickly pear cactus</name>
    <name type="synonym">Opuntia cardona</name>
    <dbReference type="NCBI Taxonomy" id="393608"/>
    <lineage>
        <taxon>Eukaryota</taxon>
        <taxon>Viridiplantae</taxon>
        <taxon>Streptophyta</taxon>
        <taxon>Embryophyta</taxon>
        <taxon>Tracheophyta</taxon>
        <taxon>Spermatophyta</taxon>
        <taxon>Magnoliopsida</taxon>
        <taxon>eudicotyledons</taxon>
        <taxon>Gunneridae</taxon>
        <taxon>Pentapetalae</taxon>
        <taxon>Caryophyllales</taxon>
        <taxon>Cactineae</taxon>
        <taxon>Cactaceae</taxon>
        <taxon>Opuntioideae</taxon>
        <taxon>Opuntia</taxon>
    </lineage>
</organism>
<dbReference type="AlphaFoldDB" id="A0A7C9AF35"/>
<protein>
    <submittedName>
        <fullName evidence="2">Uncharacterized protein</fullName>
    </submittedName>
</protein>
<dbReference type="EMBL" id="GISG01226674">
    <property type="protein sequence ID" value="MBA4665238.1"/>
    <property type="molecule type" value="Transcribed_RNA"/>
</dbReference>
<evidence type="ECO:0000256" key="1">
    <source>
        <dbReference type="SAM" id="Phobius"/>
    </source>
</evidence>
<reference evidence="2" key="1">
    <citation type="journal article" date="2013" name="J. Plant Res.">
        <title>Effect of fungi and light on seed germination of three Opuntia species from semiarid lands of central Mexico.</title>
        <authorList>
            <person name="Delgado-Sanchez P."/>
            <person name="Jimenez-Bremont J.F."/>
            <person name="Guerrero-Gonzalez Mde L."/>
            <person name="Flores J."/>
        </authorList>
    </citation>
    <scope>NUCLEOTIDE SEQUENCE</scope>
    <source>
        <tissue evidence="2">Cladode</tissue>
    </source>
</reference>
<keyword evidence="1" id="KW-0472">Membrane</keyword>
<keyword evidence="1" id="KW-0812">Transmembrane</keyword>
<sequence length="104" mass="12106">MGKILRQILMKNNVLSHEVLCWTLQQNGELLICGHKVEHELSGLMSALKQFAAECKEAQANLSISLCRSRNYVLLTIIYFWIHRVHLVVIFLERLLMHFSSEKK</sequence>
<accession>A0A7C9AF35</accession>
<proteinExistence type="predicted"/>